<evidence type="ECO:0000313" key="2">
    <source>
        <dbReference type="Proteomes" id="UP001229421"/>
    </source>
</evidence>
<keyword evidence="2" id="KW-1185">Reference proteome</keyword>
<gene>
    <name evidence="1" type="ORF">QVD17_38874</name>
</gene>
<protein>
    <submittedName>
        <fullName evidence="1">Uncharacterized protein</fullName>
    </submittedName>
</protein>
<comment type="caution">
    <text evidence="1">The sequence shown here is derived from an EMBL/GenBank/DDBJ whole genome shotgun (WGS) entry which is preliminary data.</text>
</comment>
<proteinExistence type="predicted"/>
<name>A0AAD8JSZ2_TARER</name>
<reference evidence="1" key="1">
    <citation type="journal article" date="2023" name="bioRxiv">
        <title>Improved chromosome-level genome assembly for marigold (Tagetes erecta).</title>
        <authorList>
            <person name="Jiang F."/>
            <person name="Yuan L."/>
            <person name="Wang S."/>
            <person name="Wang H."/>
            <person name="Xu D."/>
            <person name="Wang A."/>
            <person name="Fan W."/>
        </authorList>
    </citation>
    <scope>NUCLEOTIDE SEQUENCE</scope>
    <source>
        <strain evidence="1">WSJ</strain>
        <tissue evidence="1">Leaf</tissue>
    </source>
</reference>
<accession>A0AAD8JSZ2</accession>
<dbReference type="AlphaFoldDB" id="A0AAD8JSZ2"/>
<sequence length="110" mass="12395">MLIKPESDEETRNPRHLEAIQRHVLDYLLFYFSLVLTCTQGSVGVGSSSEPTAVREVPRNRTKHCGFRLTKSKCRMSLLCGRCKNYGALLNVNFTLKSLGKSTARHSKPI</sequence>
<dbReference type="EMBL" id="JAUHHV010000011">
    <property type="protein sequence ID" value="KAK1407260.1"/>
    <property type="molecule type" value="Genomic_DNA"/>
</dbReference>
<dbReference type="Proteomes" id="UP001229421">
    <property type="component" value="Unassembled WGS sequence"/>
</dbReference>
<organism evidence="1 2">
    <name type="scientific">Tagetes erecta</name>
    <name type="common">African marigold</name>
    <dbReference type="NCBI Taxonomy" id="13708"/>
    <lineage>
        <taxon>Eukaryota</taxon>
        <taxon>Viridiplantae</taxon>
        <taxon>Streptophyta</taxon>
        <taxon>Embryophyta</taxon>
        <taxon>Tracheophyta</taxon>
        <taxon>Spermatophyta</taxon>
        <taxon>Magnoliopsida</taxon>
        <taxon>eudicotyledons</taxon>
        <taxon>Gunneridae</taxon>
        <taxon>Pentapetalae</taxon>
        <taxon>asterids</taxon>
        <taxon>campanulids</taxon>
        <taxon>Asterales</taxon>
        <taxon>Asteraceae</taxon>
        <taxon>Asteroideae</taxon>
        <taxon>Heliantheae alliance</taxon>
        <taxon>Tageteae</taxon>
        <taxon>Tagetes</taxon>
    </lineage>
</organism>
<evidence type="ECO:0000313" key="1">
    <source>
        <dbReference type="EMBL" id="KAK1407260.1"/>
    </source>
</evidence>